<keyword evidence="12" id="KW-1185">Reference proteome</keyword>
<dbReference type="EMBL" id="JAFMYW010000022">
    <property type="protein sequence ID" value="MBO0953152.1"/>
    <property type="molecule type" value="Genomic_DNA"/>
</dbReference>
<dbReference type="InterPro" id="IPR003661">
    <property type="entry name" value="HisK_dim/P_dom"/>
</dbReference>
<dbReference type="CDD" id="cd00082">
    <property type="entry name" value="HisKA"/>
    <property type="match status" value="1"/>
</dbReference>
<sequence>MIHRRTYSQLREIGGLLLCLCWFCSSLHAQFTTLPPPEFITDRQGLPQSFVPAITQDKQGFIWMATLDGLARYDGHTFKVFRPSTTGRAGLSSAGLENLVADPQGNLWIKTYQGELDWFDTRRERVINFSRSPLYQQSVGRDTLESYYPDKRNRLWVWLRNRGLICFDPGKRSARFYRHDPATPGSLASNTVTGVVEDGLGRIWVATAGGLDQLQEETASFAHHLPRDMASPGEAIGALHRRKNGDLLLLYERQLAILNHRTGRLITAPLPARRPLWQSHHLASDSQGNDYLDGVNQLLRVSQTAPDGPLQVQALTRPTVAWQSMGLFVDRSDVLWVGTDATGVRKFNLRANLFASQPYRHSFHLDLLTDILGVSPGQVRSLARGLNPYNLRSTTDGAGRLWMTVGSTPFLRFDFRTKQLTSVPFPVQFRETGSDRPALLATDPGGKVWALHGSTLYGYDDSGNHWQRFLTLKRPNEASSLFPAGAKAIESAILQLVVDQHAFWLLTSARGLYRLDRRTGQVRQYVHQPTDATSLSSNNLYCLFEDPLNKNTLWVGTVGAGLCRFDKRTGRSQRFSTQNGLPNDVIYAAIPDRLGKVWIATNRGLCQLDRRTGQTRTYTQEDGLSANEFNRFHSVQLPGGKLVLGGVAGITTFVPSGVAQDTFQPPVELTGLRINNQPVEPRSDSPLGGQPLQLTRQISLFHDQNFLAVDFAALQFNNPSQQLYRYQLEGIDRDWVVTRQAQASYTNLAPGSYVLRLNAANTSGQWSSLMRTLDIQIAPPWWATWWAKLAYLSLAGGLLMGLIRGYQRRREAQQLRAVAQLKERFFANITHELRTPLTLILGPTATLKAKASDPFWVSMLTTIERNAQQLMNLMNQLLDLSRLEAGVVSLNEQYGEPGTVVGQLVESLRSQAEAKGLTLSFTDHTGDQSYWFDADKLERIVLNLLTNALKFTHQGRITLTLEPGIRLIVEDTGIGVPADQQQRIFERFYQSPTASPLPGAGIGLALVDELVRIQGGRIFVDSPADQPGPLGREAPPWAGTRFTVELPYRLAVQAKPNGAPVQPASPPLPAQDQEPPLLLVVEDNLELGEFIAQCLADQYRVLRAADGTSGLAVALESGPDLIISDVMMSPTDGLTLCRTLKQDPRTSHIPVMLLTAKVTLDNRLEGLAGGADDYLTKPFHVGELQLRVGNLLARQQRQRDWLRAQLSRPLQPVAPEKPLAEPVEEQPGPADPLLTKINGLLEQHLDDAQFGVEELALAIGLSRVHLYRKVKALSGLTVSELLRNYRLKEATRLLSLGHSVAETGYLVGFDTPSYFTKSFRALYGLTPSEYQKQVSGHKPYSGATN</sequence>
<dbReference type="InterPro" id="IPR011110">
    <property type="entry name" value="Reg_prop"/>
</dbReference>
<dbReference type="Proteomes" id="UP000664628">
    <property type="component" value="Unassembled WGS sequence"/>
</dbReference>
<evidence type="ECO:0000259" key="10">
    <source>
        <dbReference type="PROSITE" id="PS50110"/>
    </source>
</evidence>
<dbReference type="Gene3D" id="2.60.40.10">
    <property type="entry name" value="Immunoglobulins"/>
    <property type="match status" value="1"/>
</dbReference>
<dbReference type="InterPro" id="IPR018062">
    <property type="entry name" value="HTH_AraC-typ_CS"/>
</dbReference>
<evidence type="ECO:0000256" key="6">
    <source>
        <dbReference type="ARBA" id="ARBA00023163"/>
    </source>
</evidence>
<dbReference type="SUPFAM" id="SSF55874">
    <property type="entry name" value="ATPase domain of HSP90 chaperone/DNA topoisomerase II/histidine kinase"/>
    <property type="match status" value="1"/>
</dbReference>
<dbReference type="InterPro" id="IPR013783">
    <property type="entry name" value="Ig-like_fold"/>
</dbReference>
<dbReference type="Pfam" id="PF07495">
    <property type="entry name" value="Y_Y_Y"/>
    <property type="match status" value="1"/>
</dbReference>
<dbReference type="SMART" id="SM00387">
    <property type="entry name" value="HATPase_c"/>
    <property type="match status" value="1"/>
</dbReference>
<dbReference type="RefSeq" id="WP_207333104.1">
    <property type="nucleotide sequence ID" value="NZ_JAFMYW010000022.1"/>
</dbReference>
<dbReference type="SUPFAM" id="SSF63829">
    <property type="entry name" value="Calcium-dependent phosphotriesterase"/>
    <property type="match status" value="2"/>
</dbReference>
<dbReference type="SMART" id="SM00388">
    <property type="entry name" value="HisKA"/>
    <property type="match status" value="1"/>
</dbReference>
<dbReference type="InterPro" id="IPR009057">
    <property type="entry name" value="Homeodomain-like_sf"/>
</dbReference>
<dbReference type="PRINTS" id="PR00344">
    <property type="entry name" value="BCTRLSENSOR"/>
</dbReference>
<feature type="domain" description="Histidine kinase" evidence="9">
    <location>
        <begin position="828"/>
        <end position="1050"/>
    </location>
</feature>
<dbReference type="InterPro" id="IPR018060">
    <property type="entry name" value="HTH_AraC"/>
</dbReference>
<dbReference type="PANTHER" id="PTHR43547:SF2">
    <property type="entry name" value="HYBRID SIGNAL TRANSDUCTION HISTIDINE KINASE C"/>
    <property type="match status" value="1"/>
</dbReference>
<dbReference type="SUPFAM" id="SSF46689">
    <property type="entry name" value="Homeodomain-like"/>
    <property type="match status" value="1"/>
</dbReference>
<evidence type="ECO:0000259" key="8">
    <source>
        <dbReference type="PROSITE" id="PS01124"/>
    </source>
</evidence>
<dbReference type="PROSITE" id="PS50109">
    <property type="entry name" value="HIS_KIN"/>
    <property type="match status" value="1"/>
</dbReference>
<dbReference type="InterPro" id="IPR036097">
    <property type="entry name" value="HisK_dim/P_sf"/>
</dbReference>
<dbReference type="Pfam" id="PF00072">
    <property type="entry name" value="Response_reg"/>
    <property type="match status" value="1"/>
</dbReference>
<dbReference type="Pfam" id="PF00512">
    <property type="entry name" value="HisKA"/>
    <property type="match status" value="1"/>
</dbReference>
<feature type="modified residue" description="4-aspartylphosphate" evidence="7">
    <location>
        <position position="1125"/>
    </location>
</feature>
<organism evidence="11 12">
    <name type="scientific">Fibrella forsythiae</name>
    <dbReference type="NCBI Taxonomy" id="2817061"/>
    <lineage>
        <taxon>Bacteria</taxon>
        <taxon>Pseudomonadati</taxon>
        <taxon>Bacteroidota</taxon>
        <taxon>Cytophagia</taxon>
        <taxon>Cytophagales</taxon>
        <taxon>Spirosomataceae</taxon>
        <taxon>Fibrella</taxon>
    </lineage>
</organism>
<dbReference type="SMART" id="SM00342">
    <property type="entry name" value="HTH_ARAC"/>
    <property type="match status" value="1"/>
</dbReference>
<dbReference type="EC" id="2.7.13.3" evidence="2"/>
<dbReference type="Gene3D" id="1.10.287.130">
    <property type="match status" value="1"/>
</dbReference>
<dbReference type="CDD" id="cd17574">
    <property type="entry name" value="REC_OmpR"/>
    <property type="match status" value="1"/>
</dbReference>
<evidence type="ECO:0000313" key="12">
    <source>
        <dbReference type="Proteomes" id="UP000664628"/>
    </source>
</evidence>
<dbReference type="Gene3D" id="1.10.10.60">
    <property type="entry name" value="Homeodomain-like"/>
    <property type="match status" value="1"/>
</dbReference>
<dbReference type="Pfam" id="PF02518">
    <property type="entry name" value="HATPase_c"/>
    <property type="match status" value="1"/>
</dbReference>
<dbReference type="Gene3D" id="2.130.10.10">
    <property type="entry name" value="YVTN repeat-like/Quinoprotein amine dehydrogenase"/>
    <property type="match status" value="3"/>
</dbReference>
<dbReference type="SUPFAM" id="SSF47384">
    <property type="entry name" value="Homodimeric domain of signal transducing histidine kinase"/>
    <property type="match status" value="1"/>
</dbReference>
<feature type="domain" description="Response regulatory" evidence="10">
    <location>
        <begin position="1077"/>
        <end position="1192"/>
    </location>
</feature>
<comment type="caution">
    <text evidence="11">The sequence shown here is derived from an EMBL/GenBank/DDBJ whole genome shotgun (WGS) entry which is preliminary data.</text>
</comment>
<comment type="catalytic activity">
    <reaction evidence="1">
        <text>ATP + protein L-histidine = ADP + protein N-phospho-L-histidine.</text>
        <dbReference type="EC" id="2.7.13.3"/>
    </reaction>
</comment>
<proteinExistence type="predicted"/>
<dbReference type="InterPro" id="IPR005467">
    <property type="entry name" value="His_kinase_dom"/>
</dbReference>
<dbReference type="Pfam" id="PF12833">
    <property type="entry name" value="HTH_18"/>
    <property type="match status" value="1"/>
</dbReference>
<gene>
    <name evidence="11" type="ORF">J2I46_31560</name>
</gene>
<dbReference type="SUPFAM" id="SSF52172">
    <property type="entry name" value="CheY-like"/>
    <property type="match status" value="1"/>
</dbReference>
<name>A0ABS3JT23_9BACT</name>
<dbReference type="InterPro" id="IPR001789">
    <property type="entry name" value="Sig_transdc_resp-reg_receiver"/>
</dbReference>
<dbReference type="Pfam" id="PF07494">
    <property type="entry name" value="Reg_prop"/>
    <property type="match status" value="1"/>
</dbReference>
<keyword evidence="4" id="KW-0805">Transcription regulation</keyword>
<evidence type="ECO:0000259" key="9">
    <source>
        <dbReference type="PROSITE" id="PS50109"/>
    </source>
</evidence>
<dbReference type="InterPro" id="IPR003594">
    <property type="entry name" value="HATPase_dom"/>
</dbReference>
<accession>A0ABS3JT23</accession>
<dbReference type="PANTHER" id="PTHR43547">
    <property type="entry name" value="TWO-COMPONENT HISTIDINE KINASE"/>
    <property type="match status" value="1"/>
</dbReference>
<evidence type="ECO:0000256" key="3">
    <source>
        <dbReference type="ARBA" id="ARBA00022553"/>
    </source>
</evidence>
<evidence type="ECO:0000256" key="4">
    <source>
        <dbReference type="ARBA" id="ARBA00023015"/>
    </source>
</evidence>
<dbReference type="CDD" id="cd00075">
    <property type="entry name" value="HATPase"/>
    <property type="match status" value="1"/>
</dbReference>
<dbReference type="PROSITE" id="PS00041">
    <property type="entry name" value="HTH_ARAC_FAMILY_1"/>
    <property type="match status" value="1"/>
</dbReference>
<dbReference type="InterPro" id="IPR004358">
    <property type="entry name" value="Sig_transdc_His_kin-like_C"/>
</dbReference>
<keyword evidence="6" id="KW-0804">Transcription</keyword>
<dbReference type="PROSITE" id="PS01124">
    <property type="entry name" value="HTH_ARAC_FAMILY_2"/>
    <property type="match status" value="1"/>
</dbReference>
<dbReference type="SMART" id="SM00448">
    <property type="entry name" value="REC"/>
    <property type="match status" value="1"/>
</dbReference>
<evidence type="ECO:0000256" key="7">
    <source>
        <dbReference type="PROSITE-ProRule" id="PRU00169"/>
    </source>
</evidence>
<dbReference type="InterPro" id="IPR036890">
    <property type="entry name" value="HATPase_C_sf"/>
</dbReference>
<evidence type="ECO:0000313" key="11">
    <source>
        <dbReference type="EMBL" id="MBO0953152.1"/>
    </source>
</evidence>
<reference evidence="11 12" key="1">
    <citation type="submission" date="2021-03" db="EMBL/GenBank/DDBJ databases">
        <title>Fibrella sp. HMF5405 genome sequencing and assembly.</title>
        <authorList>
            <person name="Kang H."/>
            <person name="Kim H."/>
            <person name="Bae S."/>
            <person name="Joh K."/>
        </authorList>
    </citation>
    <scope>NUCLEOTIDE SEQUENCE [LARGE SCALE GENOMIC DNA]</scope>
    <source>
        <strain evidence="11 12">HMF5405</strain>
    </source>
</reference>
<dbReference type="InterPro" id="IPR011123">
    <property type="entry name" value="Y_Y_Y"/>
</dbReference>
<dbReference type="InterPro" id="IPR011006">
    <property type="entry name" value="CheY-like_superfamily"/>
</dbReference>
<feature type="domain" description="HTH araC/xylS-type" evidence="8">
    <location>
        <begin position="1235"/>
        <end position="1333"/>
    </location>
</feature>
<evidence type="ECO:0000256" key="2">
    <source>
        <dbReference type="ARBA" id="ARBA00012438"/>
    </source>
</evidence>
<dbReference type="PROSITE" id="PS50110">
    <property type="entry name" value="RESPONSE_REGULATORY"/>
    <property type="match status" value="1"/>
</dbReference>
<dbReference type="Gene3D" id="3.40.50.2300">
    <property type="match status" value="1"/>
</dbReference>
<keyword evidence="5" id="KW-0238">DNA-binding</keyword>
<protein>
    <recommendedName>
        <fullName evidence="2">histidine kinase</fullName>
        <ecNumber evidence="2">2.7.13.3</ecNumber>
    </recommendedName>
</protein>
<dbReference type="InterPro" id="IPR015943">
    <property type="entry name" value="WD40/YVTN_repeat-like_dom_sf"/>
</dbReference>
<evidence type="ECO:0000256" key="1">
    <source>
        <dbReference type="ARBA" id="ARBA00000085"/>
    </source>
</evidence>
<dbReference type="Gene3D" id="3.30.565.10">
    <property type="entry name" value="Histidine kinase-like ATPase, C-terminal domain"/>
    <property type="match status" value="1"/>
</dbReference>
<keyword evidence="3 7" id="KW-0597">Phosphoprotein</keyword>
<evidence type="ECO:0000256" key="5">
    <source>
        <dbReference type="ARBA" id="ARBA00023125"/>
    </source>
</evidence>